<keyword evidence="2" id="KW-1185">Reference proteome</keyword>
<protein>
    <submittedName>
        <fullName evidence="1">Uncharacterized protein</fullName>
    </submittedName>
</protein>
<name>A0A843WYS2_COLES</name>
<dbReference type="GO" id="GO:0003725">
    <property type="term" value="F:double-stranded RNA binding"/>
    <property type="evidence" value="ECO:0007669"/>
    <property type="project" value="InterPro"/>
</dbReference>
<dbReference type="Proteomes" id="UP000652761">
    <property type="component" value="Unassembled WGS sequence"/>
</dbReference>
<evidence type="ECO:0000313" key="1">
    <source>
        <dbReference type="EMBL" id="MQM09665.1"/>
    </source>
</evidence>
<dbReference type="PANTHER" id="PTHR13507">
    <property type="entry name" value="PRKR-INTERACTING PROTEIN 1"/>
    <property type="match status" value="1"/>
</dbReference>
<dbReference type="EMBL" id="NMUH01004440">
    <property type="protein sequence ID" value="MQM09665.1"/>
    <property type="molecule type" value="Genomic_DNA"/>
</dbReference>
<dbReference type="GO" id="GO:0004860">
    <property type="term" value="F:protein kinase inhibitor activity"/>
    <property type="evidence" value="ECO:0007669"/>
    <property type="project" value="TreeGrafter"/>
</dbReference>
<dbReference type="InterPro" id="IPR009548">
    <property type="entry name" value="Prkrip1"/>
</dbReference>
<proteinExistence type="predicted"/>
<sequence length="188" mass="19975">MERDLHLVAAPAAAAKPGQQHHQLTVSTTVAAKDGAIVEHTGKGGPLLREEEEDLEVKLRRIIDNVPVRVSNTSGSSAGAGSGDFHQVFSPHYLPPLIFLSSPFRSLSSAVNILISAVGAAPLPKWNLDLCPVVSVALCASSLWECRGFCRGSSSLSALLSLLLRFISFIKHAGNLGLGFRIERTSVV</sequence>
<accession>A0A843WYS2</accession>
<reference evidence="1" key="1">
    <citation type="submission" date="2017-07" db="EMBL/GenBank/DDBJ databases">
        <title>Taro Niue Genome Assembly and Annotation.</title>
        <authorList>
            <person name="Atibalentja N."/>
            <person name="Keating K."/>
            <person name="Fields C.J."/>
        </authorList>
    </citation>
    <scope>NUCLEOTIDE SEQUENCE</scope>
    <source>
        <strain evidence="1">Niue_2</strain>
        <tissue evidence="1">Leaf</tissue>
    </source>
</reference>
<dbReference type="GO" id="GO:0019901">
    <property type="term" value="F:protein kinase binding"/>
    <property type="evidence" value="ECO:0007669"/>
    <property type="project" value="TreeGrafter"/>
</dbReference>
<dbReference type="GO" id="GO:0005730">
    <property type="term" value="C:nucleolus"/>
    <property type="evidence" value="ECO:0007669"/>
    <property type="project" value="TreeGrafter"/>
</dbReference>
<dbReference type="Pfam" id="PF06658">
    <property type="entry name" value="DUF1168"/>
    <property type="match status" value="1"/>
</dbReference>
<dbReference type="PANTHER" id="PTHR13507:SF0">
    <property type="entry name" value="PRKR-INTERACTING PROTEIN 1"/>
    <property type="match status" value="1"/>
</dbReference>
<organism evidence="1 2">
    <name type="scientific">Colocasia esculenta</name>
    <name type="common">Wild taro</name>
    <name type="synonym">Arum esculentum</name>
    <dbReference type="NCBI Taxonomy" id="4460"/>
    <lineage>
        <taxon>Eukaryota</taxon>
        <taxon>Viridiplantae</taxon>
        <taxon>Streptophyta</taxon>
        <taxon>Embryophyta</taxon>
        <taxon>Tracheophyta</taxon>
        <taxon>Spermatophyta</taxon>
        <taxon>Magnoliopsida</taxon>
        <taxon>Liliopsida</taxon>
        <taxon>Araceae</taxon>
        <taxon>Aroideae</taxon>
        <taxon>Colocasieae</taxon>
        <taxon>Colocasia</taxon>
    </lineage>
</organism>
<dbReference type="OrthoDB" id="10067079at2759"/>
<comment type="caution">
    <text evidence="1">The sequence shown here is derived from an EMBL/GenBank/DDBJ whole genome shotgun (WGS) entry which is preliminary data.</text>
</comment>
<dbReference type="AlphaFoldDB" id="A0A843WYS2"/>
<evidence type="ECO:0000313" key="2">
    <source>
        <dbReference type="Proteomes" id="UP000652761"/>
    </source>
</evidence>
<gene>
    <name evidence="1" type="ORF">Taro_042541</name>
</gene>